<dbReference type="Proteomes" id="UP000199051">
    <property type="component" value="Unassembled WGS sequence"/>
</dbReference>
<evidence type="ECO:0000256" key="1">
    <source>
        <dbReference type="SAM" id="Phobius"/>
    </source>
</evidence>
<evidence type="ECO:0000313" key="3">
    <source>
        <dbReference type="Proteomes" id="UP000199051"/>
    </source>
</evidence>
<proteinExistence type="predicted"/>
<evidence type="ECO:0008006" key="4">
    <source>
        <dbReference type="Google" id="ProtNLM"/>
    </source>
</evidence>
<sequence length="182" mass="19764">MREGDVLAVVRRRGEFVFAVVAVVGLVGAGLWLGAFPPGVASYGMTAQALGVIWLVTWAGMLPALQTRLVVTTAGLEVTNFCFRYWVPFGAISWVQRTDEVILHLVGGALLRVAAGAWSHASRLRGNPVQREIEDKVQLAMREAKADPGADTEVRRRLHVRPVRAVAILVVLEVVAFLGARD</sequence>
<dbReference type="EMBL" id="FOGI01000026">
    <property type="protein sequence ID" value="SES49308.1"/>
    <property type="molecule type" value="Genomic_DNA"/>
</dbReference>
<keyword evidence="1" id="KW-0472">Membrane</keyword>
<dbReference type="AlphaFoldDB" id="A0A1H9XT14"/>
<name>A0A1H9XT14_9PSEU</name>
<feature type="transmembrane region" description="Helical" evidence="1">
    <location>
        <begin position="16"/>
        <end position="35"/>
    </location>
</feature>
<keyword evidence="3" id="KW-1185">Reference proteome</keyword>
<dbReference type="STRING" id="155974.SAMN04487818_12621"/>
<dbReference type="RefSeq" id="WP_092787322.1">
    <property type="nucleotide sequence ID" value="NZ_FOGI01000026.1"/>
</dbReference>
<accession>A0A1H9XT14</accession>
<organism evidence="2 3">
    <name type="scientific">Actinokineospora terrae</name>
    <dbReference type="NCBI Taxonomy" id="155974"/>
    <lineage>
        <taxon>Bacteria</taxon>
        <taxon>Bacillati</taxon>
        <taxon>Actinomycetota</taxon>
        <taxon>Actinomycetes</taxon>
        <taxon>Pseudonocardiales</taxon>
        <taxon>Pseudonocardiaceae</taxon>
        <taxon>Actinokineospora</taxon>
    </lineage>
</organism>
<gene>
    <name evidence="2" type="ORF">SAMN04487818_12621</name>
</gene>
<protein>
    <recommendedName>
        <fullName evidence="4">PH domain-containing protein</fullName>
    </recommendedName>
</protein>
<keyword evidence="1" id="KW-1133">Transmembrane helix</keyword>
<evidence type="ECO:0000313" key="2">
    <source>
        <dbReference type="EMBL" id="SES49308.1"/>
    </source>
</evidence>
<reference evidence="3" key="1">
    <citation type="submission" date="2016-10" db="EMBL/GenBank/DDBJ databases">
        <authorList>
            <person name="Varghese N."/>
            <person name="Submissions S."/>
        </authorList>
    </citation>
    <scope>NUCLEOTIDE SEQUENCE [LARGE SCALE GENOMIC DNA]</scope>
    <source>
        <strain evidence="3">DSM 44260</strain>
    </source>
</reference>
<keyword evidence="1" id="KW-0812">Transmembrane</keyword>
<feature type="transmembrane region" description="Helical" evidence="1">
    <location>
        <begin position="41"/>
        <end position="62"/>
    </location>
</feature>
<feature type="transmembrane region" description="Helical" evidence="1">
    <location>
        <begin position="163"/>
        <end position="180"/>
    </location>
</feature>